<evidence type="ECO:0000313" key="2">
    <source>
        <dbReference type="Proteomes" id="UP000887569"/>
    </source>
</evidence>
<feature type="region of interest" description="Disordered" evidence="1">
    <location>
        <begin position="1"/>
        <end position="31"/>
    </location>
</feature>
<protein>
    <submittedName>
        <fullName evidence="3 4">Coiled-coil domain-containing protein 12</fullName>
    </submittedName>
</protein>
<dbReference type="Pfam" id="PF08315">
    <property type="entry name" value="cwf18"/>
    <property type="match status" value="1"/>
</dbReference>
<evidence type="ECO:0000313" key="4">
    <source>
        <dbReference type="WBParaSite" id="PgR029_g006_t04"/>
    </source>
</evidence>
<dbReference type="WBParaSite" id="PgR029_g006_t01">
    <property type="protein sequence ID" value="PgR029_g006_t01"/>
    <property type="gene ID" value="PgR029_g006"/>
</dbReference>
<sequence>MVDDGDTEMISEKSDTEEGDIAEASTTLEKAATDRKRRLMNMKAQMQNDDRAENEETGSSNENATIRTFRSYDPLAVNLGEKRKMLIYSLWKKIGEQLADTENTNVIEQVDISTLAPRKLTGGLGFEKRYGRTYGET</sequence>
<proteinExistence type="predicted"/>
<evidence type="ECO:0000313" key="3">
    <source>
        <dbReference type="WBParaSite" id="PgR029_g006_t01"/>
    </source>
</evidence>
<evidence type="ECO:0000256" key="1">
    <source>
        <dbReference type="SAM" id="MobiDB-lite"/>
    </source>
</evidence>
<dbReference type="WBParaSite" id="PgR029_g006_t04">
    <property type="protein sequence ID" value="PgR029_g006_t04"/>
    <property type="gene ID" value="PgR029_g006"/>
</dbReference>
<dbReference type="WBParaSite" id="PgR029_g006_t07">
    <property type="protein sequence ID" value="PgR029_g006_t07"/>
    <property type="gene ID" value="PgR029_g006"/>
</dbReference>
<dbReference type="InterPro" id="IPR013169">
    <property type="entry name" value="mRNA_splic_Cwf18-like"/>
</dbReference>
<dbReference type="WBParaSite" id="PgR029_g006_t08">
    <property type="protein sequence ID" value="PgR029_g006_t08"/>
    <property type="gene ID" value="PgR029_g006"/>
</dbReference>
<organism evidence="2 5">
    <name type="scientific">Parascaris univalens</name>
    <name type="common">Nematode worm</name>
    <dbReference type="NCBI Taxonomy" id="6257"/>
    <lineage>
        <taxon>Eukaryota</taxon>
        <taxon>Metazoa</taxon>
        <taxon>Ecdysozoa</taxon>
        <taxon>Nematoda</taxon>
        <taxon>Chromadorea</taxon>
        <taxon>Rhabditida</taxon>
        <taxon>Spirurina</taxon>
        <taxon>Ascaridomorpha</taxon>
        <taxon>Ascaridoidea</taxon>
        <taxon>Ascarididae</taxon>
        <taxon>Parascaris</taxon>
    </lineage>
</organism>
<feature type="region of interest" description="Disordered" evidence="1">
    <location>
        <begin position="45"/>
        <end position="67"/>
    </location>
</feature>
<evidence type="ECO:0000313" key="5">
    <source>
        <dbReference type="WBParaSite" id="PgR029_g006_t08"/>
    </source>
</evidence>
<keyword evidence="2" id="KW-1185">Reference proteome</keyword>
<name>A0A915B8K5_PARUN</name>
<reference evidence="3 4" key="1">
    <citation type="submission" date="2022-11" db="UniProtKB">
        <authorList>
            <consortium name="WormBaseParasite"/>
        </authorList>
    </citation>
    <scope>IDENTIFICATION</scope>
</reference>
<dbReference type="AlphaFoldDB" id="A0A915B8K5"/>
<dbReference type="WBParaSite" id="PgR029_g006_t09">
    <property type="protein sequence ID" value="PgR029_g006_t09"/>
    <property type="gene ID" value="PgR029_g006"/>
</dbReference>
<accession>A0A915B8K5</accession>
<feature type="compositionally biased region" description="Polar residues" evidence="1">
    <location>
        <begin position="57"/>
        <end position="67"/>
    </location>
</feature>
<dbReference type="Proteomes" id="UP000887569">
    <property type="component" value="Unplaced"/>
</dbReference>